<evidence type="ECO:0000256" key="1">
    <source>
        <dbReference type="SAM" id="SignalP"/>
    </source>
</evidence>
<keyword evidence="1" id="KW-0732">Signal</keyword>
<gene>
    <name evidence="2" type="ORF">QTJ16_001769</name>
</gene>
<dbReference type="EMBL" id="JAUBYV010000002">
    <property type="protein sequence ID" value="KAK2628666.1"/>
    <property type="molecule type" value="Genomic_DNA"/>
</dbReference>
<feature type="signal peptide" evidence="1">
    <location>
        <begin position="1"/>
        <end position="16"/>
    </location>
</feature>
<name>A0AAD9WGR1_9HELO</name>
<keyword evidence="3" id="KW-1185">Reference proteome</keyword>
<reference evidence="2" key="1">
    <citation type="submission" date="2023-06" db="EMBL/GenBank/DDBJ databases">
        <title>Draft genome of Marssonina rosae.</title>
        <authorList>
            <person name="Cheng Q."/>
        </authorList>
    </citation>
    <scope>NUCLEOTIDE SEQUENCE</scope>
    <source>
        <strain evidence="2">R4</strain>
    </source>
</reference>
<dbReference type="Proteomes" id="UP001285354">
    <property type="component" value="Unassembled WGS sequence"/>
</dbReference>
<evidence type="ECO:0000313" key="2">
    <source>
        <dbReference type="EMBL" id="KAK2628666.1"/>
    </source>
</evidence>
<feature type="chain" id="PRO_5042016221" description="Secreted protein" evidence="1">
    <location>
        <begin position="17"/>
        <end position="68"/>
    </location>
</feature>
<proteinExistence type="predicted"/>
<protein>
    <recommendedName>
        <fullName evidence="4">Secreted protein</fullName>
    </recommendedName>
</protein>
<organism evidence="2 3">
    <name type="scientific">Diplocarpon rosae</name>
    <dbReference type="NCBI Taxonomy" id="946125"/>
    <lineage>
        <taxon>Eukaryota</taxon>
        <taxon>Fungi</taxon>
        <taxon>Dikarya</taxon>
        <taxon>Ascomycota</taxon>
        <taxon>Pezizomycotina</taxon>
        <taxon>Leotiomycetes</taxon>
        <taxon>Helotiales</taxon>
        <taxon>Drepanopezizaceae</taxon>
        <taxon>Diplocarpon</taxon>
    </lineage>
</organism>
<dbReference type="AlphaFoldDB" id="A0AAD9WGR1"/>
<evidence type="ECO:0000313" key="3">
    <source>
        <dbReference type="Proteomes" id="UP001285354"/>
    </source>
</evidence>
<sequence>MFFLFPLMGLNSSLVAYQMGMFCTTFVVVHDQPLCFPSTPTSLNATQTKIEGWREYMPSDSSASASWA</sequence>
<evidence type="ECO:0008006" key="4">
    <source>
        <dbReference type="Google" id="ProtNLM"/>
    </source>
</evidence>
<comment type="caution">
    <text evidence="2">The sequence shown here is derived from an EMBL/GenBank/DDBJ whole genome shotgun (WGS) entry which is preliminary data.</text>
</comment>
<accession>A0AAD9WGR1</accession>